<evidence type="ECO:0000256" key="6">
    <source>
        <dbReference type="PIRSR" id="PIRSR625705-1"/>
    </source>
</evidence>
<dbReference type="SUPFAM" id="SSF49899">
    <property type="entry name" value="Concanavalin A-like lectins/glucanases"/>
    <property type="match status" value="1"/>
</dbReference>
<dbReference type="Proteomes" id="UP000326950">
    <property type="component" value="Unassembled WGS sequence"/>
</dbReference>
<dbReference type="CDD" id="cd06564">
    <property type="entry name" value="GH20_DspB_LnbB-like"/>
    <property type="match status" value="1"/>
</dbReference>
<gene>
    <name evidence="10" type="ORF">BDV40DRAFT_286249</name>
</gene>
<reference evidence="10 11" key="1">
    <citation type="submission" date="2019-04" db="EMBL/GenBank/DDBJ databases">
        <title>Friends and foes A comparative genomics study of 23 Aspergillus species from section Flavi.</title>
        <authorList>
            <consortium name="DOE Joint Genome Institute"/>
            <person name="Kjaerbolling I."/>
            <person name="Vesth T."/>
            <person name="Frisvad J.C."/>
            <person name="Nybo J.L."/>
            <person name="Theobald S."/>
            <person name="Kildgaard S."/>
            <person name="Isbrandt T."/>
            <person name="Kuo A."/>
            <person name="Sato A."/>
            <person name="Lyhne E.K."/>
            <person name="Kogle M.E."/>
            <person name="Wiebenga A."/>
            <person name="Kun R.S."/>
            <person name="Lubbers R.J."/>
            <person name="Makela M.R."/>
            <person name="Barry K."/>
            <person name="Chovatia M."/>
            <person name="Clum A."/>
            <person name="Daum C."/>
            <person name="Haridas S."/>
            <person name="He G."/>
            <person name="LaButti K."/>
            <person name="Lipzen A."/>
            <person name="Mondo S."/>
            <person name="Riley R."/>
            <person name="Salamov A."/>
            <person name="Simmons B.A."/>
            <person name="Magnuson J.K."/>
            <person name="Henrissat B."/>
            <person name="Mortensen U.H."/>
            <person name="Larsen T.O."/>
            <person name="Devries R.P."/>
            <person name="Grigoriev I.V."/>
            <person name="Machida M."/>
            <person name="Baker S.E."/>
            <person name="Andersen M.R."/>
        </authorList>
    </citation>
    <scope>NUCLEOTIDE SEQUENCE [LARGE SCALE GENOMIC DNA]</scope>
    <source>
        <strain evidence="10 11">CBS 117626</strain>
    </source>
</reference>
<dbReference type="PANTHER" id="PTHR43678:SF1">
    <property type="entry name" value="BETA-N-ACETYLHEXOSAMINIDASE"/>
    <property type="match status" value="1"/>
</dbReference>
<dbReference type="GO" id="GO:0004563">
    <property type="term" value="F:beta-N-acetylhexosaminidase activity"/>
    <property type="evidence" value="ECO:0007669"/>
    <property type="project" value="UniProtKB-EC"/>
</dbReference>
<dbReference type="InterPro" id="IPR015882">
    <property type="entry name" value="HEX_bac_N"/>
</dbReference>
<comment type="similarity">
    <text evidence="2">Belongs to the glycosyl hydrolase 20 family.</text>
</comment>
<keyword evidence="4 10" id="KW-0378">Hydrolase</keyword>
<dbReference type="OrthoDB" id="428480at2759"/>
<dbReference type="Gene3D" id="3.20.20.80">
    <property type="entry name" value="Glycosidases"/>
    <property type="match status" value="1"/>
</dbReference>
<keyword evidence="7" id="KW-0732">Signal</keyword>
<evidence type="ECO:0000313" key="10">
    <source>
        <dbReference type="EMBL" id="KAE8165531.1"/>
    </source>
</evidence>
<dbReference type="InterPro" id="IPR013320">
    <property type="entry name" value="ConA-like_dom_sf"/>
</dbReference>
<dbReference type="SUPFAM" id="SSF51445">
    <property type="entry name" value="(Trans)glycosidases"/>
    <property type="match status" value="1"/>
</dbReference>
<protein>
    <recommendedName>
        <fullName evidence="3">beta-N-acetylhexosaminidase</fullName>
        <ecNumber evidence="3">3.2.1.52</ecNumber>
    </recommendedName>
</protein>
<evidence type="ECO:0000256" key="7">
    <source>
        <dbReference type="SAM" id="SignalP"/>
    </source>
</evidence>
<evidence type="ECO:0000256" key="2">
    <source>
        <dbReference type="ARBA" id="ARBA00006285"/>
    </source>
</evidence>
<feature type="active site" description="Proton donor" evidence="6">
    <location>
        <position position="331"/>
    </location>
</feature>
<dbReference type="InterPro" id="IPR052764">
    <property type="entry name" value="GH20_Enzymes"/>
</dbReference>
<dbReference type="AlphaFoldDB" id="A0A5N6V6I6"/>
<evidence type="ECO:0000256" key="4">
    <source>
        <dbReference type="ARBA" id="ARBA00022801"/>
    </source>
</evidence>
<dbReference type="PANTHER" id="PTHR43678">
    <property type="entry name" value="PUTATIVE (AFU_ORTHOLOGUE AFUA_2G00640)-RELATED"/>
    <property type="match status" value="1"/>
</dbReference>
<dbReference type="Pfam" id="PF02838">
    <property type="entry name" value="Glyco_hydro_20b"/>
    <property type="match status" value="1"/>
</dbReference>
<dbReference type="InterPro" id="IPR015883">
    <property type="entry name" value="Glyco_hydro_20_cat"/>
</dbReference>
<keyword evidence="11" id="KW-1185">Reference proteome</keyword>
<dbReference type="PRINTS" id="PR00738">
    <property type="entry name" value="GLHYDRLASE20"/>
</dbReference>
<dbReference type="Pfam" id="PF00728">
    <property type="entry name" value="Glyco_hydro_20"/>
    <property type="match status" value="1"/>
</dbReference>
<dbReference type="EC" id="3.2.1.52" evidence="3"/>
<proteinExistence type="inferred from homology"/>
<evidence type="ECO:0000313" key="11">
    <source>
        <dbReference type="Proteomes" id="UP000326950"/>
    </source>
</evidence>
<feature type="chain" id="PRO_5024979647" description="beta-N-acetylhexosaminidase" evidence="7">
    <location>
        <begin position="19"/>
        <end position="667"/>
    </location>
</feature>
<feature type="domain" description="Beta-hexosaminidase bacterial type N-terminal" evidence="9">
    <location>
        <begin position="65"/>
        <end position="167"/>
    </location>
</feature>
<evidence type="ECO:0000256" key="1">
    <source>
        <dbReference type="ARBA" id="ARBA00001231"/>
    </source>
</evidence>
<evidence type="ECO:0000256" key="5">
    <source>
        <dbReference type="ARBA" id="ARBA00023295"/>
    </source>
</evidence>
<dbReference type="EMBL" id="ML738600">
    <property type="protein sequence ID" value="KAE8165531.1"/>
    <property type="molecule type" value="Genomic_DNA"/>
</dbReference>
<accession>A0A5N6V6I6</accession>
<dbReference type="GO" id="GO:0005975">
    <property type="term" value="P:carbohydrate metabolic process"/>
    <property type="evidence" value="ECO:0007669"/>
    <property type="project" value="InterPro"/>
</dbReference>
<dbReference type="Gene3D" id="2.60.120.200">
    <property type="match status" value="1"/>
</dbReference>
<name>A0A5N6V6I6_ASPTM</name>
<comment type="catalytic activity">
    <reaction evidence="1">
        <text>Hydrolysis of terminal non-reducing N-acetyl-D-hexosamine residues in N-acetyl-beta-D-hexosaminides.</text>
        <dbReference type="EC" id="3.2.1.52"/>
    </reaction>
</comment>
<evidence type="ECO:0000256" key="3">
    <source>
        <dbReference type="ARBA" id="ARBA00012663"/>
    </source>
</evidence>
<dbReference type="Gene3D" id="3.30.379.10">
    <property type="entry name" value="Chitobiase/beta-hexosaminidase domain 2-like"/>
    <property type="match status" value="1"/>
</dbReference>
<sequence>MFWGQLVNLGLFLSLSIGGYTRLVTIPTIPFNGTNGTYSLARLTSIVVDARYANVVDNDGATQIPPTLHQFAETFQKDLQSTVGIDIPLTASRTAAVNSIFFTLTNETGFQDAAGRYTSEAYTLTINEDGVEIAGASPLGAWWGSRSLLQAAVISGNTLPQGSAVDAPGWANRGIMLDAGRHFYPPEFLIEMCAFLSFFKQNAFHVHLSDNLYNNVDRYSAQQSMDLYAAFRLWSEDPALAGLNKRANESYTKKQFDNVQQQCARRGVTIIPEIEAPGHALVISQWRPDLALDDLSMLNITHPDTIPTMKSIWKTFLPWFHSKTVHIGADEYDKDLVADYTSFVNTMRDYIFKESGKGMRIWGTFIPSQGANVSTDVSIQHWEFFEDNPYFDYIKNGYNVLNSDDAFYIVGKWSGSYPSTLNKTRVFYGNPAGGAYAPNVFDTKNATNNPPRNDPHVLGHIAALWNDYGPNSTTVLEAYYSWRDTLPALADKQWGGSILEEEYDAVFDKIHAAIPGQNLDRRVQSHTDTILHYKFDEDTETVVDHSGNGYDGIIRGCHVQNSSLVLSNGCYVNTPLGSKGRDYTLSFWVKPTSQTPGTLFAGPDSALLSGNGSISNITLISGGNPYSLNYSLPLDTWTQDLQVWSFLRAWGSMAKAKFGLLLESKPH</sequence>
<dbReference type="InterPro" id="IPR017853">
    <property type="entry name" value="GH"/>
</dbReference>
<dbReference type="SUPFAM" id="SSF55545">
    <property type="entry name" value="beta-N-acetylhexosaminidase-like domain"/>
    <property type="match status" value="1"/>
</dbReference>
<feature type="signal peptide" evidence="7">
    <location>
        <begin position="1"/>
        <end position="18"/>
    </location>
</feature>
<evidence type="ECO:0000259" key="8">
    <source>
        <dbReference type="Pfam" id="PF00728"/>
    </source>
</evidence>
<dbReference type="InterPro" id="IPR025705">
    <property type="entry name" value="Beta_hexosaminidase_sua/sub"/>
</dbReference>
<feature type="domain" description="Glycoside hydrolase family 20 catalytic" evidence="8">
    <location>
        <begin position="173"/>
        <end position="335"/>
    </location>
</feature>
<evidence type="ECO:0000259" key="9">
    <source>
        <dbReference type="Pfam" id="PF02838"/>
    </source>
</evidence>
<keyword evidence="5" id="KW-0326">Glycosidase</keyword>
<organism evidence="10 11">
    <name type="scientific">Aspergillus tamarii</name>
    <dbReference type="NCBI Taxonomy" id="41984"/>
    <lineage>
        <taxon>Eukaryota</taxon>
        <taxon>Fungi</taxon>
        <taxon>Dikarya</taxon>
        <taxon>Ascomycota</taxon>
        <taxon>Pezizomycotina</taxon>
        <taxon>Eurotiomycetes</taxon>
        <taxon>Eurotiomycetidae</taxon>
        <taxon>Eurotiales</taxon>
        <taxon>Aspergillaceae</taxon>
        <taxon>Aspergillus</taxon>
        <taxon>Aspergillus subgen. Circumdati</taxon>
    </lineage>
</organism>
<dbReference type="InterPro" id="IPR029018">
    <property type="entry name" value="Hex-like_dom2"/>
</dbReference>